<dbReference type="AlphaFoldDB" id="A0A212SA16"/>
<feature type="region of interest" description="Disordered" evidence="1">
    <location>
        <begin position="359"/>
        <end position="379"/>
    </location>
</feature>
<keyword evidence="4" id="KW-1185">Reference proteome</keyword>
<name>A0A212SA16_RHOAC</name>
<dbReference type="RefSeq" id="WP_088522323.1">
    <property type="nucleotide sequence ID" value="NZ_FYDG01000018.1"/>
</dbReference>
<gene>
    <name evidence="3" type="ORF">SAMN06265338_11829</name>
</gene>
<dbReference type="InterPro" id="IPR013610">
    <property type="entry name" value="ArdC_N"/>
</dbReference>
<sequence length="379" mass="42514">MKKFSNASTRRDHCEELTQTIIAKLEEGVMPWRKPWDASKCAAANSTMNPTTGRFYRGINALALAMAPFSFTSGDPRWCSYKQADQRGWQVRKGEKGTIVFFYKKLNIKDENQEDRTIPLLRAYTAMLSAALTRALTKPAFSAGDFTPTKWNSAKDKADFANALMKFVAQDFPRTKFHNAFYRRLSNTFGNIAHYDRDVFYETFFLSAKGKITALEQCVSRPCFGDPTYTYRDVERAVIARLRNANILTLLRQIQIGKEDPYRPSWIFHPAVRARTPPNPATFAEAFKQIGKPPPSPNAAGPVTLYCGNLGSGVLFLRATPLQIERENHKFVDLEVTGACSDVDLALIDRLAHAESAERVGARRRGAEIGNAPENQEAA</sequence>
<evidence type="ECO:0000313" key="3">
    <source>
        <dbReference type="EMBL" id="SNB82188.1"/>
    </source>
</evidence>
<protein>
    <recommendedName>
        <fullName evidence="2">N-terminal domain-containing protein</fullName>
    </recommendedName>
</protein>
<evidence type="ECO:0000313" key="4">
    <source>
        <dbReference type="Proteomes" id="UP000198418"/>
    </source>
</evidence>
<accession>A0A212SA16</accession>
<evidence type="ECO:0000256" key="1">
    <source>
        <dbReference type="SAM" id="MobiDB-lite"/>
    </source>
</evidence>
<dbReference type="OrthoDB" id="9792687at2"/>
<dbReference type="EMBL" id="FYDG01000018">
    <property type="protein sequence ID" value="SNB82188.1"/>
    <property type="molecule type" value="Genomic_DNA"/>
</dbReference>
<dbReference type="Proteomes" id="UP000198418">
    <property type="component" value="Unassembled WGS sequence"/>
</dbReference>
<evidence type="ECO:0000259" key="2">
    <source>
        <dbReference type="Pfam" id="PF08401"/>
    </source>
</evidence>
<dbReference type="Pfam" id="PF08401">
    <property type="entry name" value="ArdcN"/>
    <property type="match status" value="1"/>
</dbReference>
<organism evidence="3 4">
    <name type="scientific">Rhodoblastus acidophilus</name>
    <name type="common">Rhodopseudomonas acidophila</name>
    <dbReference type="NCBI Taxonomy" id="1074"/>
    <lineage>
        <taxon>Bacteria</taxon>
        <taxon>Pseudomonadati</taxon>
        <taxon>Pseudomonadota</taxon>
        <taxon>Alphaproteobacteria</taxon>
        <taxon>Hyphomicrobiales</taxon>
        <taxon>Rhodoblastaceae</taxon>
        <taxon>Rhodoblastus</taxon>
    </lineage>
</organism>
<feature type="domain" description="N-terminal" evidence="2">
    <location>
        <begin position="12"/>
        <end position="125"/>
    </location>
</feature>
<reference evidence="4" key="1">
    <citation type="submission" date="2017-06" db="EMBL/GenBank/DDBJ databases">
        <authorList>
            <person name="Varghese N."/>
            <person name="Submissions S."/>
        </authorList>
    </citation>
    <scope>NUCLEOTIDE SEQUENCE [LARGE SCALE GENOMIC DNA]</scope>
    <source>
        <strain evidence="4">DSM 137</strain>
    </source>
</reference>
<dbReference type="GO" id="GO:0003697">
    <property type="term" value="F:single-stranded DNA binding"/>
    <property type="evidence" value="ECO:0007669"/>
    <property type="project" value="InterPro"/>
</dbReference>
<proteinExistence type="predicted"/>